<organism evidence="1 2">
    <name type="scientific">Thermatribacter velox</name>
    <dbReference type="NCBI Taxonomy" id="3039681"/>
    <lineage>
        <taxon>Bacteria</taxon>
        <taxon>Pseudomonadati</taxon>
        <taxon>Atribacterota</taxon>
        <taxon>Atribacteria</taxon>
        <taxon>Atribacterales</taxon>
        <taxon>Thermatribacteraceae</taxon>
        <taxon>Thermatribacter</taxon>
    </lineage>
</organism>
<gene>
    <name evidence="1" type="ORF">QBE54_04985</name>
</gene>
<evidence type="ECO:0000313" key="2">
    <source>
        <dbReference type="Proteomes" id="UP001461341"/>
    </source>
</evidence>
<name>A0ABZ2YGL9_9BACT</name>
<keyword evidence="2" id="KW-1185">Reference proteome</keyword>
<proteinExistence type="predicted"/>
<dbReference type="RefSeq" id="WP_369019240.1">
    <property type="nucleotide sequence ID" value="NZ_CP121689.1"/>
</dbReference>
<sequence>MEERSGKSKELFEELLFGPIEKFFGPLVDDEVKKHLSQARIELLKAMRVAIDREIEKAEKKQQCQ</sequence>
<accession>A0ABZ2YGL9</accession>
<dbReference type="EMBL" id="CP121689">
    <property type="protein sequence ID" value="WZL77074.1"/>
    <property type="molecule type" value="Genomic_DNA"/>
</dbReference>
<protein>
    <submittedName>
        <fullName evidence="1">Uncharacterized protein</fullName>
    </submittedName>
</protein>
<dbReference type="Proteomes" id="UP001461341">
    <property type="component" value="Chromosome"/>
</dbReference>
<evidence type="ECO:0000313" key="1">
    <source>
        <dbReference type="EMBL" id="WZL77074.1"/>
    </source>
</evidence>
<reference evidence="1 2" key="1">
    <citation type="submission" date="2023-03" db="EMBL/GenBank/DDBJ databases">
        <title>Novel Species.</title>
        <authorList>
            <person name="Ma S."/>
        </authorList>
    </citation>
    <scope>NUCLEOTIDE SEQUENCE [LARGE SCALE GENOMIC DNA]</scope>
    <source>
        <strain evidence="1 2">B11</strain>
    </source>
</reference>